<dbReference type="InterPro" id="IPR038390">
    <property type="entry name" value="Metal_Tscrpt_repr_sf"/>
</dbReference>
<dbReference type="EMBL" id="CP089291">
    <property type="protein sequence ID" value="UOF92795.1"/>
    <property type="molecule type" value="Genomic_DNA"/>
</dbReference>
<dbReference type="CDD" id="cd10152">
    <property type="entry name" value="SaCsoR-like_DUF156"/>
    <property type="match status" value="1"/>
</dbReference>
<dbReference type="InterPro" id="IPR003735">
    <property type="entry name" value="Metal_Tscrpt_repr"/>
</dbReference>
<evidence type="ECO:0000256" key="1">
    <source>
        <dbReference type="SAM" id="MobiDB-lite"/>
    </source>
</evidence>
<dbReference type="Proteomes" id="UP000830167">
    <property type="component" value="Chromosome"/>
</dbReference>
<evidence type="ECO:0000313" key="3">
    <source>
        <dbReference type="Proteomes" id="UP000830167"/>
    </source>
</evidence>
<evidence type="ECO:0000313" key="2">
    <source>
        <dbReference type="EMBL" id="UOF92795.1"/>
    </source>
</evidence>
<feature type="compositionally biased region" description="Acidic residues" evidence="1">
    <location>
        <begin position="1"/>
        <end position="11"/>
    </location>
</feature>
<proteinExistence type="predicted"/>
<dbReference type="Gene3D" id="1.20.58.1000">
    <property type="entry name" value="Metal-sensitive repressor, helix protomer"/>
    <property type="match status" value="1"/>
</dbReference>
<dbReference type="Pfam" id="PF02583">
    <property type="entry name" value="Trns_repr_metal"/>
    <property type="match status" value="1"/>
</dbReference>
<protein>
    <submittedName>
        <fullName evidence="2">Metal-sensitive transcriptional regulator</fullName>
    </submittedName>
</protein>
<sequence>MHQCSDGDDGEVSVRSSHHSEKLKTNLTSRLNRIEGQIRGVKGMIEKNVYCDDILNQISAIQSALNAVGKLLLESHMKSCVVERIQEGDTEVLDELMKTMSKLIK</sequence>
<gene>
    <name evidence="2" type="ORF">LSG31_07400</name>
</gene>
<feature type="region of interest" description="Disordered" evidence="1">
    <location>
        <begin position="1"/>
        <end position="24"/>
    </location>
</feature>
<keyword evidence="3" id="KW-1185">Reference proteome</keyword>
<dbReference type="PANTHER" id="PTHR33677">
    <property type="entry name" value="TRANSCRIPTIONAL REPRESSOR FRMR-RELATED"/>
    <property type="match status" value="1"/>
</dbReference>
<dbReference type="PANTHER" id="PTHR33677:SF3">
    <property type="entry name" value="COPPER-SENSING TRANSCRIPTIONAL REPRESSOR RICR"/>
    <property type="match status" value="1"/>
</dbReference>
<name>A0ABY4CQQ2_9BACL</name>
<accession>A0ABY4CQQ2</accession>
<reference evidence="2" key="1">
    <citation type="submission" date="2021-12" db="EMBL/GenBank/DDBJ databases">
        <title>Alicyclobacillaceae gen. nov., sp. nov., isolated from chalcocite enrichment system.</title>
        <authorList>
            <person name="Jiang Z."/>
        </authorList>
    </citation>
    <scope>NUCLEOTIDE SEQUENCE</scope>
    <source>
        <strain evidence="2">MYW30-H2</strain>
    </source>
</reference>
<organism evidence="2 3">
    <name type="scientific">Fodinisporobacter ferrooxydans</name>
    <dbReference type="NCBI Taxonomy" id="2901836"/>
    <lineage>
        <taxon>Bacteria</taxon>
        <taxon>Bacillati</taxon>
        <taxon>Bacillota</taxon>
        <taxon>Bacilli</taxon>
        <taxon>Bacillales</taxon>
        <taxon>Alicyclobacillaceae</taxon>
        <taxon>Fodinisporobacter</taxon>
    </lineage>
</organism>